<dbReference type="PRINTS" id="PR00834">
    <property type="entry name" value="PROTEASES2C"/>
</dbReference>
<dbReference type="GO" id="GO:0004252">
    <property type="term" value="F:serine-type endopeptidase activity"/>
    <property type="evidence" value="ECO:0007669"/>
    <property type="project" value="InterPro"/>
</dbReference>
<reference evidence="7 8" key="1">
    <citation type="journal article" date="2011" name="J. Bacteriol.">
        <title>Draft genome sequence of the anoxygenic filamentous phototrophic bacterium Oscillochloris trichoides subsp. DG-6.</title>
        <authorList>
            <person name="Kuznetsov B.B."/>
            <person name="Ivanovsky R.N."/>
            <person name="Keppen O.I."/>
            <person name="Sukhacheva M.V."/>
            <person name="Bumazhkin B.K."/>
            <person name="Patutina E.O."/>
            <person name="Beletsky A.V."/>
            <person name="Mardanov A.V."/>
            <person name="Baslerov R.V."/>
            <person name="Panteleeva A.N."/>
            <person name="Kolganova T.V."/>
            <person name="Ravin N.V."/>
            <person name="Skryabin K.G."/>
        </authorList>
    </citation>
    <scope>NUCLEOTIDE SEQUENCE [LARGE SCALE GENOMIC DNA]</scope>
    <source>
        <strain evidence="7 8">DG-6</strain>
    </source>
</reference>
<dbReference type="AlphaFoldDB" id="E1IC92"/>
<dbReference type="Pfam" id="PF13180">
    <property type="entry name" value="PDZ_2"/>
    <property type="match status" value="1"/>
</dbReference>
<dbReference type="HOGENOM" id="CLU_020120_2_0_0"/>
<evidence type="ECO:0000256" key="3">
    <source>
        <dbReference type="ARBA" id="ARBA00022801"/>
    </source>
</evidence>
<dbReference type="GO" id="GO:0006508">
    <property type="term" value="P:proteolysis"/>
    <property type="evidence" value="ECO:0007669"/>
    <property type="project" value="UniProtKB-KW"/>
</dbReference>
<dbReference type="InterPro" id="IPR001478">
    <property type="entry name" value="PDZ"/>
</dbReference>
<name>E1IC92_9CHLR</name>
<feature type="signal peptide" evidence="5">
    <location>
        <begin position="1"/>
        <end position="21"/>
    </location>
</feature>
<evidence type="ECO:0000256" key="2">
    <source>
        <dbReference type="ARBA" id="ARBA00022670"/>
    </source>
</evidence>
<dbReference type="PROSITE" id="PS51257">
    <property type="entry name" value="PROKAR_LIPOPROTEIN"/>
    <property type="match status" value="1"/>
</dbReference>
<dbReference type="OrthoDB" id="9758917at2"/>
<dbReference type="PANTHER" id="PTHR43343:SF3">
    <property type="entry name" value="PROTEASE DO-LIKE 8, CHLOROPLASTIC"/>
    <property type="match status" value="1"/>
</dbReference>
<evidence type="ECO:0000259" key="6">
    <source>
        <dbReference type="PROSITE" id="PS50106"/>
    </source>
</evidence>
<dbReference type="PANTHER" id="PTHR43343">
    <property type="entry name" value="PEPTIDASE S12"/>
    <property type="match status" value="1"/>
</dbReference>
<gene>
    <name evidence="7" type="ORF">OSCT_0943</name>
</gene>
<proteinExistence type="inferred from homology"/>
<dbReference type="InterPro" id="IPR001940">
    <property type="entry name" value="Peptidase_S1C"/>
</dbReference>
<evidence type="ECO:0000256" key="4">
    <source>
        <dbReference type="SAM" id="MobiDB-lite"/>
    </source>
</evidence>
<dbReference type="eggNOG" id="COG0265">
    <property type="taxonomic scope" value="Bacteria"/>
</dbReference>
<dbReference type="PROSITE" id="PS50106">
    <property type="entry name" value="PDZ"/>
    <property type="match status" value="1"/>
</dbReference>
<dbReference type="SUPFAM" id="SSF50156">
    <property type="entry name" value="PDZ domain-like"/>
    <property type="match status" value="1"/>
</dbReference>
<dbReference type="Pfam" id="PF13365">
    <property type="entry name" value="Trypsin_2"/>
    <property type="match status" value="1"/>
</dbReference>
<evidence type="ECO:0000256" key="1">
    <source>
        <dbReference type="ARBA" id="ARBA00010541"/>
    </source>
</evidence>
<dbReference type="STRING" id="765420.OSCT_0943"/>
<accession>E1IC92</accession>
<evidence type="ECO:0000313" key="7">
    <source>
        <dbReference type="EMBL" id="EFO81209.1"/>
    </source>
</evidence>
<dbReference type="InterPro" id="IPR036034">
    <property type="entry name" value="PDZ_sf"/>
</dbReference>
<comment type="caution">
    <text evidence="7">The sequence shown here is derived from an EMBL/GenBank/DDBJ whole genome shotgun (WGS) entry which is preliminary data.</text>
</comment>
<feature type="compositionally biased region" description="Low complexity" evidence="4">
    <location>
        <begin position="43"/>
        <end position="52"/>
    </location>
</feature>
<comment type="similarity">
    <text evidence="1">Belongs to the peptidase S1C family.</text>
</comment>
<evidence type="ECO:0000313" key="8">
    <source>
        <dbReference type="Proteomes" id="UP000054010"/>
    </source>
</evidence>
<feature type="chain" id="PRO_5003146896" description="PDZ domain-containing protein" evidence="5">
    <location>
        <begin position="22"/>
        <end position="423"/>
    </location>
</feature>
<dbReference type="InterPro" id="IPR043504">
    <property type="entry name" value="Peptidase_S1_PA_chymotrypsin"/>
</dbReference>
<feature type="domain" description="PDZ" evidence="6">
    <location>
        <begin position="303"/>
        <end position="371"/>
    </location>
</feature>
<organism evidence="7 8">
    <name type="scientific">Oscillochloris trichoides DG-6</name>
    <dbReference type="NCBI Taxonomy" id="765420"/>
    <lineage>
        <taxon>Bacteria</taxon>
        <taxon>Bacillati</taxon>
        <taxon>Chloroflexota</taxon>
        <taxon>Chloroflexia</taxon>
        <taxon>Chloroflexales</taxon>
        <taxon>Chloroflexineae</taxon>
        <taxon>Oscillochloridaceae</taxon>
        <taxon>Oscillochloris</taxon>
    </lineage>
</organism>
<keyword evidence="8" id="KW-1185">Reference proteome</keyword>
<dbReference type="EMBL" id="ADVR01000022">
    <property type="protein sequence ID" value="EFO81209.1"/>
    <property type="molecule type" value="Genomic_DNA"/>
</dbReference>
<dbReference type="Proteomes" id="UP000054010">
    <property type="component" value="Unassembled WGS sequence"/>
</dbReference>
<keyword evidence="5" id="KW-0732">Signal</keyword>
<feature type="compositionally biased region" description="Pro residues" evidence="4">
    <location>
        <begin position="53"/>
        <end position="64"/>
    </location>
</feature>
<sequence length="423" mass="43542">MRPVFLLLTTLALVGCSVAPAATGPEPTIAAIQTEVAAMQASATSAPFATPTPRGPQPTDAPLPSIPTPLPLDPALGSALRTQEQLLTAIYERASPAVVSIEVVSAPSADLPEGHPPLGMFPDGPSSQGSGFLYDDQGYIVTNNHVVADADTLQVRFYDGTTSMARLIGTDPDSDLAVIKVAELPPGVAPLVLADSRGVAVGQMAVAIGNPFGEQNTLTVGVISGLGRSLTGPSREIGRFSIPNIIQTDAAINPGNSGGPLLNINGEVIGVNTAIAVSLGNSTFEGVGYAVPSATLSKVVPALISTGRYDHPWMGISMFALDSLTAQRFGIASTKGVLITSVQPNSPASRAGLLVGERLERYNGSQIPVDGDVILAIGGKPVASNDDLVGYLDADYQVGDTITLTIMRASQLLDVQLVLDPRP</sequence>
<dbReference type="SMART" id="SM00228">
    <property type="entry name" value="PDZ"/>
    <property type="match status" value="1"/>
</dbReference>
<dbReference type="CDD" id="cd06779">
    <property type="entry name" value="cpPDZ_Deg_HtrA-like"/>
    <property type="match status" value="1"/>
</dbReference>
<feature type="region of interest" description="Disordered" evidence="4">
    <location>
        <begin position="43"/>
        <end position="64"/>
    </location>
</feature>
<keyword evidence="2" id="KW-0645">Protease</keyword>
<dbReference type="InterPro" id="IPR009003">
    <property type="entry name" value="Peptidase_S1_PA"/>
</dbReference>
<evidence type="ECO:0000256" key="5">
    <source>
        <dbReference type="SAM" id="SignalP"/>
    </source>
</evidence>
<protein>
    <recommendedName>
        <fullName evidence="6">PDZ domain-containing protein</fullName>
    </recommendedName>
</protein>
<keyword evidence="3" id="KW-0378">Hydrolase</keyword>
<dbReference type="InterPro" id="IPR051201">
    <property type="entry name" value="Chloro_Bact_Ser_Proteases"/>
</dbReference>
<dbReference type="Gene3D" id="2.40.10.10">
    <property type="entry name" value="Trypsin-like serine proteases"/>
    <property type="match status" value="2"/>
</dbReference>
<dbReference type="Gene3D" id="2.30.42.10">
    <property type="match status" value="1"/>
</dbReference>
<dbReference type="SUPFAM" id="SSF50494">
    <property type="entry name" value="Trypsin-like serine proteases"/>
    <property type="match status" value="1"/>
</dbReference>